<proteinExistence type="predicted"/>
<evidence type="ECO:0000313" key="3">
    <source>
        <dbReference type="EMBL" id="CAI8057555.1"/>
    </source>
</evidence>
<dbReference type="InterPro" id="IPR027267">
    <property type="entry name" value="AH/BAR_dom_sf"/>
</dbReference>
<gene>
    <name evidence="3" type="ORF">GBAR_LOCUS31369</name>
</gene>
<dbReference type="Proteomes" id="UP001174909">
    <property type="component" value="Unassembled WGS sequence"/>
</dbReference>
<feature type="compositionally biased region" description="Acidic residues" evidence="1">
    <location>
        <begin position="1"/>
        <end position="11"/>
    </location>
</feature>
<dbReference type="Pfam" id="PF16746">
    <property type="entry name" value="BAR_3"/>
    <property type="match status" value="1"/>
</dbReference>
<reference evidence="3" key="1">
    <citation type="submission" date="2023-03" db="EMBL/GenBank/DDBJ databases">
        <authorList>
            <person name="Steffen K."/>
            <person name="Cardenas P."/>
        </authorList>
    </citation>
    <scope>NUCLEOTIDE SEQUENCE</scope>
</reference>
<dbReference type="SUPFAM" id="SSF103657">
    <property type="entry name" value="BAR/IMD domain-like"/>
    <property type="match status" value="1"/>
</dbReference>
<keyword evidence="4" id="KW-1185">Reference proteome</keyword>
<sequence>MGQGDGQDESGGEGGSQAGSTGSRKLIDLRDCLTDSPRFRHRLADHEAEVVDLESKLEKVSHSCTFYRTTVSRTVELEQTTG</sequence>
<comment type="caution">
    <text evidence="3">The sequence shown here is derived from an EMBL/GenBank/DDBJ whole genome shotgun (WGS) entry which is preliminary data.</text>
</comment>
<feature type="region of interest" description="Disordered" evidence="1">
    <location>
        <begin position="1"/>
        <end position="25"/>
    </location>
</feature>
<dbReference type="InterPro" id="IPR004148">
    <property type="entry name" value="BAR_dom"/>
</dbReference>
<dbReference type="GO" id="GO:0005737">
    <property type="term" value="C:cytoplasm"/>
    <property type="evidence" value="ECO:0007669"/>
    <property type="project" value="InterPro"/>
</dbReference>
<evidence type="ECO:0000256" key="1">
    <source>
        <dbReference type="SAM" id="MobiDB-lite"/>
    </source>
</evidence>
<protein>
    <recommendedName>
        <fullName evidence="2">BAR domain-containing protein</fullName>
    </recommendedName>
</protein>
<dbReference type="EMBL" id="CASHTH010004454">
    <property type="protein sequence ID" value="CAI8057555.1"/>
    <property type="molecule type" value="Genomic_DNA"/>
</dbReference>
<feature type="domain" description="BAR" evidence="2">
    <location>
        <begin position="27"/>
        <end position="67"/>
    </location>
</feature>
<organism evidence="3 4">
    <name type="scientific">Geodia barretti</name>
    <name type="common">Barrett's horny sponge</name>
    <dbReference type="NCBI Taxonomy" id="519541"/>
    <lineage>
        <taxon>Eukaryota</taxon>
        <taxon>Metazoa</taxon>
        <taxon>Porifera</taxon>
        <taxon>Demospongiae</taxon>
        <taxon>Heteroscleromorpha</taxon>
        <taxon>Tetractinellida</taxon>
        <taxon>Astrophorina</taxon>
        <taxon>Geodiidae</taxon>
        <taxon>Geodia</taxon>
    </lineage>
</organism>
<evidence type="ECO:0000259" key="2">
    <source>
        <dbReference type="Pfam" id="PF16746"/>
    </source>
</evidence>
<dbReference type="Gene3D" id="1.20.1270.60">
    <property type="entry name" value="Arfaptin homology (AH) domain/BAR domain"/>
    <property type="match status" value="1"/>
</dbReference>
<name>A0AA35TZV0_GEOBA</name>
<evidence type="ECO:0000313" key="4">
    <source>
        <dbReference type="Proteomes" id="UP001174909"/>
    </source>
</evidence>
<accession>A0AA35TZV0</accession>
<dbReference type="AlphaFoldDB" id="A0AA35TZV0"/>